<dbReference type="NCBIfam" id="TIGR01048">
    <property type="entry name" value="lysA"/>
    <property type="match status" value="1"/>
</dbReference>
<evidence type="ECO:0000256" key="2">
    <source>
        <dbReference type="ARBA" id="ARBA00022793"/>
    </source>
</evidence>
<comment type="cofactor">
    <cofactor evidence="1">
        <name>pyridoxal 5'-phosphate</name>
        <dbReference type="ChEBI" id="CHEBI:597326"/>
    </cofactor>
</comment>
<dbReference type="SUPFAM" id="SSF51419">
    <property type="entry name" value="PLP-binding barrel"/>
    <property type="match status" value="1"/>
</dbReference>
<dbReference type="GO" id="GO:0008836">
    <property type="term" value="F:diaminopimelate decarboxylase activity"/>
    <property type="evidence" value="ECO:0007669"/>
    <property type="project" value="UniProtKB-EC"/>
</dbReference>
<feature type="domain" description="Orn/DAP/Arg decarboxylase 2 N-terminal" evidence="5">
    <location>
        <begin position="2"/>
        <end position="157"/>
    </location>
</feature>
<dbReference type="InterPro" id="IPR029066">
    <property type="entry name" value="PLP-binding_barrel"/>
</dbReference>
<evidence type="ECO:0000259" key="5">
    <source>
        <dbReference type="Pfam" id="PF02784"/>
    </source>
</evidence>
<dbReference type="EMBL" id="AMCI01004086">
    <property type="protein sequence ID" value="EJW98810.1"/>
    <property type="molecule type" value="Genomic_DNA"/>
</dbReference>
<dbReference type="Pfam" id="PF02784">
    <property type="entry name" value="Orn_Arg_deC_N"/>
    <property type="match status" value="1"/>
</dbReference>
<reference evidence="6" key="1">
    <citation type="journal article" date="2012" name="PLoS ONE">
        <title>Gene sets for utilization of primary and secondary nutrition supplies in the distal gut of endangered iberian lynx.</title>
        <authorList>
            <person name="Alcaide M."/>
            <person name="Messina E."/>
            <person name="Richter M."/>
            <person name="Bargiela R."/>
            <person name="Peplies J."/>
            <person name="Huws S.A."/>
            <person name="Newbold C.J."/>
            <person name="Golyshin P.N."/>
            <person name="Simon M.A."/>
            <person name="Lopez G."/>
            <person name="Yakimov M.M."/>
            <person name="Ferrer M."/>
        </authorList>
    </citation>
    <scope>NUCLEOTIDE SEQUENCE</scope>
</reference>
<dbReference type="CDD" id="cd06828">
    <property type="entry name" value="PLPDE_III_DapDC"/>
    <property type="match status" value="1"/>
</dbReference>
<comment type="caution">
    <text evidence="6">The sequence shown here is derived from an EMBL/GenBank/DDBJ whole genome shotgun (WGS) entry which is preliminary data.</text>
</comment>
<evidence type="ECO:0000256" key="3">
    <source>
        <dbReference type="ARBA" id="ARBA00022898"/>
    </source>
</evidence>
<dbReference type="PANTHER" id="PTHR43727">
    <property type="entry name" value="DIAMINOPIMELATE DECARBOXYLASE"/>
    <property type="match status" value="1"/>
</dbReference>
<dbReference type="InterPro" id="IPR022657">
    <property type="entry name" value="De-COase2_CS"/>
</dbReference>
<dbReference type="InterPro" id="IPR000183">
    <property type="entry name" value="Orn/DAP/Arg_de-COase"/>
</dbReference>
<evidence type="ECO:0000256" key="4">
    <source>
        <dbReference type="ARBA" id="ARBA00023239"/>
    </source>
</evidence>
<dbReference type="PRINTS" id="PR01181">
    <property type="entry name" value="DAPDCRBXLASE"/>
</dbReference>
<feature type="non-terminal residue" evidence="6">
    <location>
        <position position="1"/>
    </location>
</feature>
<proteinExistence type="predicted"/>
<feature type="non-terminal residue" evidence="6">
    <location>
        <position position="292"/>
    </location>
</feature>
<dbReference type="PANTHER" id="PTHR43727:SF2">
    <property type="entry name" value="GROUP IV DECARBOXYLASE"/>
    <property type="match status" value="1"/>
</dbReference>
<dbReference type="Gene3D" id="2.40.37.10">
    <property type="entry name" value="Lyase, Ornithine Decarboxylase, Chain A, domain 1"/>
    <property type="match status" value="1"/>
</dbReference>
<name>J9CFK6_9ZZZZ</name>
<dbReference type="Gene3D" id="3.20.20.10">
    <property type="entry name" value="Alanine racemase"/>
    <property type="match status" value="1"/>
</dbReference>
<keyword evidence="4 6" id="KW-0456">Lyase</keyword>
<dbReference type="InterPro" id="IPR022644">
    <property type="entry name" value="De-COase2_N"/>
</dbReference>
<gene>
    <name evidence="6" type="ORF">EVA_13083</name>
</gene>
<dbReference type="GO" id="GO:0009089">
    <property type="term" value="P:lysine biosynthetic process via diaminopimelate"/>
    <property type="evidence" value="ECO:0007669"/>
    <property type="project" value="InterPro"/>
</dbReference>
<keyword evidence="3" id="KW-0663">Pyridoxal phosphate</keyword>
<dbReference type="PRINTS" id="PR01179">
    <property type="entry name" value="ODADCRBXLASE"/>
</dbReference>
<evidence type="ECO:0000313" key="6">
    <source>
        <dbReference type="EMBL" id="EJW98810.1"/>
    </source>
</evidence>
<dbReference type="SUPFAM" id="SSF50621">
    <property type="entry name" value="Alanine racemase C-terminal domain-like"/>
    <property type="match status" value="1"/>
</dbReference>
<sequence length="292" mass="32324">EAELDLINENRGQKGLRAPISIRCNPDVDAKTHPYISTGLKNNKFGIPIGRVKELYCRAAKMPGIEIKGIDAHIGSQITETAPYLDSVAKLLDVMAALREKGLELQHLDIGGGLGIRYSTDDRPPSPHTLLTAVRRLMAERGFEKNTLIVEPGRSIIGNAGVMLTKVLFIKKGERRDFCIVDAAMTDLIRPALYSAWMRIEPVVLRQQIERHTMDVVGPVCESSDFLGHARDLAVLPGDYLAIMDAGAYGASMASRYNSRLLPMEYLVDGSQLIPLRRPDTFETMIEDDLLL</sequence>
<dbReference type="EC" id="4.1.1.20" evidence="6"/>
<organism evidence="6">
    <name type="scientific">gut metagenome</name>
    <dbReference type="NCBI Taxonomy" id="749906"/>
    <lineage>
        <taxon>unclassified sequences</taxon>
        <taxon>metagenomes</taxon>
        <taxon>organismal metagenomes</taxon>
    </lineage>
</organism>
<protein>
    <submittedName>
        <fullName evidence="6">Diaminopimelate decarboxylase</fullName>
        <ecNumber evidence="6">4.1.1.20</ecNumber>
    </submittedName>
</protein>
<keyword evidence="2" id="KW-0210">Decarboxylase</keyword>
<dbReference type="PROSITE" id="PS00879">
    <property type="entry name" value="ODR_DC_2_2"/>
    <property type="match status" value="1"/>
</dbReference>
<dbReference type="AlphaFoldDB" id="J9CFK6"/>
<evidence type="ECO:0000256" key="1">
    <source>
        <dbReference type="ARBA" id="ARBA00001933"/>
    </source>
</evidence>
<dbReference type="InterPro" id="IPR002986">
    <property type="entry name" value="DAP_deCOOHase_LysA"/>
</dbReference>
<dbReference type="InterPro" id="IPR009006">
    <property type="entry name" value="Ala_racemase/Decarboxylase_C"/>
</dbReference>
<accession>J9CFK6</accession>